<dbReference type="InterPro" id="IPR016181">
    <property type="entry name" value="Acyl_CoA_acyltransferase"/>
</dbReference>
<keyword evidence="2" id="KW-1185">Reference proteome</keyword>
<protein>
    <submittedName>
        <fullName evidence="1">Uncharacterized protein</fullName>
    </submittedName>
</protein>
<reference evidence="1" key="1">
    <citation type="journal article" date="2014" name="Int. J. Syst. Evol. Microbiol.">
        <title>Complete genome sequence of Corynebacterium casei LMG S-19264T (=DSM 44701T), isolated from a smear-ripened cheese.</title>
        <authorList>
            <consortium name="US DOE Joint Genome Institute (JGI-PGF)"/>
            <person name="Walter F."/>
            <person name="Albersmeier A."/>
            <person name="Kalinowski J."/>
            <person name="Ruckert C."/>
        </authorList>
    </citation>
    <scope>NUCLEOTIDE SEQUENCE</scope>
    <source>
        <strain evidence="1">CGMCC 4.7138</strain>
    </source>
</reference>
<organism evidence="1 2">
    <name type="scientific">Microbispora bryophytorum</name>
    <dbReference type="NCBI Taxonomy" id="1460882"/>
    <lineage>
        <taxon>Bacteria</taxon>
        <taxon>Bacillati</taxon>
        <taxon>Actinomycetota</taxon>
        <taxon>Actinomycetes</taxon>
        <taxon>Streptosporangiales</taxon>
        <taxon>Streptosporangiaceae</taxon>
        <taxon>Microbispora</taxon>
    </lineage>
</organism>
<dbReference type="Proteomes" id="UP000653480">
    <property type="component" value="Unassembled WGS sequence"/>
</dbReference>
<dbReference type="InterPro" id="IPR053780">
    <property type="entry name" value="Gp66-like"/>
</dbReference>
<comment type="caution">
    <text evidence="1">The sequence shown here is derived from an EMBL/GenBank/DDBJ whole genome shotgun (WGS) entry which is preliminary data.</text>
</comment>
<accession>A0A8H9GU93</accession>
<evidence type="ECO:0000313" key="2">
    <source>
        <dbReference type="Proteomes" id="UP000653480"/>
    </source>
</evidence>
<dbReference type="AlphaFoldDB" id="A0A8H9GU93"/>
<dbReference type="SUPFAM" id="SSF55729">
    <property type="entry name" value="Acyl-CoA N-acyltransferases (Nat)"/>
    <property type="match status" value="1"/>
</dbReference>
<dbReference type="NCBIfam" id="NF045478">
    <property type="entry name" value="XF1762_fam"/>
    <property type="match status" value="1"/>
</dbReference>
<proteinExistence type="predicted"/>
<name>A0A8H9GU93_9ACTN</name>
<gene>
    <name evidence="1" type="ORF">GCM10011574_03910</name>
</gene>
<evidence type="ECO:0000313" key="1">
    <source>
        <dbReference type="EMBL" id="GGN98866.1"/>
    </source>
</evidence>
<dbReference type="EMBL" id="BMMN01000001">
    <property type="protein sequence ID" value="GGN98866.1"/>
    <property type="molecule type" value="Genomic_DNA"/>
</dbReference>
<dbReference type="RefSeq" id="WP_229689450.1">
    <property type="nucleotide sequence ID" value="NZ_BMMN01000001.1"/>
</dbReference>
<reference evidence="1" key="2">
    <citation type="submission" date="2020-09" db="EMBL/GenBank/DDBJ databases">
        <authorList>
            <person name="Sun Q."/>
            <person name="Zhou Y."/>
        </authorList>
    </citation>
    <scope>NUCLEOTIDE SEQUENCE</scope>
    <source>
        <strain evidence="1">CGMCC 4.7138</strain>
    </source>
</reference>
<sequence>MESRNDKKTIANECEGLNSPERLENRGLVISPVPIQTARAFIAWTQPHLASPAGAAFVLGAQSGDGTLIGVVLIGWPTAWAFDDGDTAEVLALATDGTSDASRALLGAVWPLVREMGYRRLIAYTHIEESGTDLWDAGFRVVPRPFGWWDTAGRAGDVARVLWAIRAVGGRR</sequence>